<evidence type="ECO:0008006" key="4">
    <source>
        <dbReference type="Google" id="ProtNLM"/>
    </source>
</evidence>
<feature type="transmembrane region" description="Helical" evidence="1">
    <location>
        <begin position="102"/>
        <end position="123"/>
    </location>
</feature>
<organism evidence="2 3">
    <name type="scientific">Hyaloscypha variabilis (strain UAMH 11265 / GT02V1 / F)</name>
    <name type="common">Meliniomyces variabilis</name>
    <dbReference type="NCBI Taxonomy" id="1149755"/>
    <lineage>
        <taxon>Eukaryota</taxon>
        <taxon>Fungi</taxon>
        <taxon>Dikarya</taxon>
        <taxon>Ascomycota</taxon>
        <taxon>Pezizomycotina</taxon>
        <taxon>Leotiomycetes</taxon>
        <taxon>Helotiales</taxon>
        <taxon>Hyaloscyphaceae</taxon>
        <taxon>Hyaloscypha</taxon>
        <taxon>Hyaloscypha variabilis</taxon>
    </lineage>
</organism>
<keyword evidence="3" id="KW-1185">Reference proteome</keyword>
<name>A0A2J6S706_HYAVF</name>
<evidence type="ECO:0000313" key="3">
    <source>
        <dbReference type="Proteomes" id="UP000235786"/>
    </source>
</evidence>
<keyword evidence="1" id="KW-0812">Transmembrane</keyword>
<evidence type="ECO:0000313" key="2">
    <source>
        <dbReference type="EMBL" id="PMD46547.1"/>
    </source>
</evidence>
<keyword evidence="1" id="KW-0472">Membrane</keyword>
<accession>A0A2J6S706</accession>
<proteinExistence type="predicted"/>
<evidence type="ECO:0000256" key="1">
    <source>
        <dbReference type="SAM" id="Phobius"/>
    </source>
</evidence>
<dbReference type="OrthoDB" id="3550049at2759"/>
<gene>
    <name evidence="2" type="ORF">L207DRAFT_577398</name>
</gene>
<reference evidence="2 3" key="1">
    <citation type="submission" date="2016-04" db="EMBL/GenBank/DDBJ databases">
        <title>A degradative enzymes factory behind the ericoid mycorrhizal symbiosis.</title>
        <authorList>
            <consortium name="DOE Joint Genome Institute"/>
            <person name="Martino E."/>
            <person name="Morin E."/>
            <person name="Grelet G."/>
            <person name="Kuo A."/>
            <person name="Kohler A."/>
            <person name="Daghino S."/>
            <person name="Barry K."/>
            <person name="Choi C."/>
            <person name="Cichocki N."/>
            <person name="Clum A."/>
            <person name="Copeland A."/>
            <person name="Hainaut M."/>
            <person name="Haridas S."/>
            <person name="Labutti K."/>
            <person name="Lindquist E."/>
            <person name="Lipzen A."/>
            <person name="Khouja H.-R."/>
            <person name="Murat C."/>
            <person name="Ohm R."/>
            <person name="Olson A."/>
            <person name="Spatafora J."/>
            <person name="Veneault-Fourrey C."/>
            <person name="Henrissat B."/>
            <person name="Grigoriev I."/>
            <person name="Martin F."/>
            <person name="Perotto S."/>
        </authorList>
    </citation>
    <scope>NUCLEOTIDE SEQUENCE [LARGE SCALE GENOMIC DNA]</scope>
    <source>
        <strain evidence="2 3">F</strain>
    </source>
</reference>
<dbReference type="Proteomes" id="UP000235786">
    <property type="component" value="Unassembled WGS sequence"/>
</dbReference>
<protein>
    <recommendedName>
        <fullName evidence="4">MARVEL domain-containing protein</fullName>
    </recommendedName>
</protein>
<sequence>MSSPFLEAAYLVQAFVAALEALQIPTLLFLGGVRGVYSFVVHSVGPILGLLLLFTILVQIKTPNPSRKQTLRFELVKSIIVTVLWVWFLISSIVGWRDPYYSIATIILSLLFISVVFYSTLWLSLRKERSAGAAVRGEAQSLLPH</sequence>
<dbReference type="AlphaFoldDB" id="A0A2J6S706"/>
<dbReference type="EMBL" id="KZ613939">
    <property type="protein sequence ID" value="PMD46547.1"/>
    <property type="molecule type" value="Genomic_DNA"/>
</dbReference>
<keyword evidence="1" id="KW-1133">Transmembrane helix</keyword>
<feature type="transmembrane region" description="Helical" evidence="1">
    <location>
        <begin position="39"/>
        <end position="58"/>
    </location>
</feature>
<feature type="transmembrane region" description="Helical" evidence="1">
    <location>
        <begin position="79"/>
        <end position="96"/>
    </location>
</feature>